<dbReference type="PANTHER" id="PTHR15157:SF5">
    <property type="entry name" value="UV RADIATION RESISTANCE-ASSOCIATED GENE PROTEIN"/>
    <property type="match status" value="1"/>
</dbReference>
<feature type="compositionally biased region" description="Polar residues" evidence="3">
    <location>
        <begin position="752"/>
        <end position="767"/>
    </location>
</feature>
<dbReference type="Proteomes" id="UP000694845">
    <property type="component" value="Unplaced"/>
</dbReference>
<evidence type="ECO:0000256" key="3">
    <source>
        <dbReference type="SAM" id="MobiDB-lite"/>
    </source>
</evidence>
<name>A0A8B7YRU8_ACAPL</name>
<dbReference type="GO" id="GO:0035493">
    <property type="term" value="P:SNARE complex assembly"/>
    <property type="evidence" value="ECO:0007669"/>
    <property type="project" value="TreeGrafter"/>
</dbReference>
<keyword evidence="1 2" id="KW-0175">Coiled coil</keyword>
<dbReference type="PANTHER" id="PTHR15157">
    <property type="entry name" value="UV RADIATION RESISTANCE-ASSOCIATED GENE PROTEIN"/>
    <property type="match status" value="1"/>
</dbReference>
<dbReference type="Pfam" id="PF10186">
    <property type="entry name" value="ATG14"/>
    <property type="match status" value="1"/>
</dbReference>
<dbReference type="GeneID" id="110981692"/>
<feature type="compositionally biased region" description="Polar residues" evidence="3">
    <location>
        <begin position="393"/>
        <end position="406"/>
    </location>
</feature>
<dbReference type="InterPro" id="IPR018791">
    <property type="entry name" value="UV_resistance/autophagy_Atg14"/>
</dbReference>
<dbReference type="GO" id="GO:0000149">
    <property type="term" value="F:SNARE binding"/>
    <property type="evidence" value="ECO:0007669"/>
    <property type="project" value="TreeGrafter"/>
</dbReference>
<evidence type="ECO:0000313" key="5">
    <source>
        <dbReference type="RefSeq" id="XP_022095190.1"/>
    </source>
</evidence>
<evidence type="ECO:0000313" key="4">
    <source>
        <dbReference type="Proteomes" id="UP000694845"/>
    </source>
</evidence>
<dbReference type="GO" id="GO:0032991">
    <property type="term" value="C:protein-containing complex"/>
    <property type="evidence" value="ECO:0007669"/>
    <property type="project" value="UniProtKB-ARBA"/>
</dbReference>
<feature type="compositionally biased region" description="Low complexity" evidence="3">
    <location>
        <begin position="330"/>
        <end position="343"/>
    </location>
</feature>
<feature type="compositionally biased region" description="Basic and acidic residues" evidence="3">
    <location>
        <begin position="663"/>
        <end position="677"/>
    </location>
</feature>
<accession>A0A8B7YRU8</accession>
<dbReference type="CTD" id="7405"/>
<dbReference type="OrthoDB" id="72772at2759"/>
<sequence>MFQGFYGAPDNLPDPNKIQNEFRTSMEVEQNAAILSYKTFSLGRLHTTQRAIRQTEVSVSKVRTSIVEKLTLVRKKTDLHSEKEALLLRLSVLKYEQEQQESLLATDCQKCTKSRESIDGKAQDLRLRRERLQSEIDELKHQNHLYQEKKEQLQKLAAKYTARKTTLIGELSDIYPVVEQANHEYTILGIKLPNAERYSGTDDMVVSTGLGHTCHLILMMSQILKLPLRYPMFHYGSRSLVRDHITESLAEKDRDFPLYSRGKERFQFNYALYLLNRNIAQLRYAMGLQTVDLRATLPNLKTLLELKWGVKNNLISPVYQAPRSLQQPDQSEVSSQQTQHQQQRVPFVRRATLPPGVPPYPVQAPPPYSQVDLSRPTQADPRPPPFPAFDSTQTPSLSPYVEQNSPFEDLTPEVEPPLPSAPISIPSVDNAAKDIEAKQALFVERGNSDEGTRQTTAVIETDVAGLSLEDTLSEARRAETLRPSIEYRHKDSSWPLEFVEANGDSDTLKTDLVEPIAVEQVEIDDQQGNLSPAAVTANLGAEVPQSPLPEGPLRTLEPESQPEASCESLDLPEFPPSGYLDQPEQQASAVADVEAELVAKPSITSDGWASQTNTNNHHNSRSESSQETLPPDNTSHAIQPQHPTAQETFLRSPSELASLQEPKLLDSKPHSSNHHGDTSVPNLNKVESVGEPNLDFMFPSDKSLFSDDASCSTQSDAIGSPPRERNNVTYSMDTDAGHLFHDLGSRAEALSRQDSFSSFKKVSTSPNKGRKSGKHAMMESR</sequence>
<evidence type="ECO:0000256" key="1">
    <source>
        <dbReference type="ARBA" id="ARBA00023054"/>
    </source>
</evidence>
<feature type="region of interest" description="Disordered" evidence="3">
    <location>
        <begin position="751"/>
        <end position="781"/>
    </location>
</feature>
<organism evidence="4 5">
    <name type="scientific">Acanthaster planci</name>
    <name type="common">Crown-of-thorns starfish</name>
    <dbReference type="NCBI Taxonomy" id="133434"/>
    <lineage>
        <taxon>Eukaryota</taxon>
        <taxon>Metazoa</taxon>
        <taxon>Echinodermata</taxon>
        <taxon>Eleutherozoa</taxon>
        <taxon>Asterozoa</taxon>
        <taxon>Asteroidea</taxon>
        <taxon>Valvatacea</taxon>
        <taxon>Valvatida</taxon>
        <taxon>Acanthasteridae</taxon>
        <taxon>Acanthaster</taxon>
    </lineage>
</organism>
<dbReference type="RefSeq" id="XP_022095190.1">
    <property type="nucleotide sequence ID" value="XM_022239498.1"/>
</dbReference>
<dbReference type="GO" id="GO:0000323">
    <property type="term" value="C:lytic vacuole"/>
    <property type="evidence" value="ECO:0007669"/>
    <property type="project" value="TreeGrafter"/>
</dbReference>
<dbReference type="KEGG" id="aplc:110981692"/>
<keyword evidence="4" id="KW-1185">Reference proteome</keyword>
<dbReference type="AlphaFoldDB" id="A0A8B7YRU8"/>
<dbReference type="GO" id="GO:0005768">
    <property type="term" value="C:endosome"/>
    <property type="evidence" value="ECO:0007669"/>
    <property type="project" value="TreeGrafter"/>
</dbReference>
<feature type="region of interest" description="Disordered" evidence="3">
    <location>
        <begin position="542"/>
        <end position="733"/>
    </location>
</feature>
<proteinExistence type="predicted"/>
<protein>
    <submittedName>
        <fullName evidence="5">Uncharacterized protein LOC110981692</fullName>
    </submittedName>
</protein>
<gene>
    <name evidence="5" type="primary">LOC110981692</name>
</gene>
<evidence type="ECO:0000256" key="2">
    <source>
        <dbReference type="SAM" id="Coils"/>
    </source>
</evidence>
<feature type="compositionally biased region" description="Polar residues" evidence="3">
    <location>
        <begin position="602"/>
        <end position="657"/>
    </location>
</feature>
<feature type="region of interest" description="Disordered" evidence="3">
    <location>
        <begin position="322"/>
        <end position="408"/>
    </location>
</feature>
<dbReference type="OMA" id="QANHEYT"/>
<reference evidence="5" key="1">
    <citation type="submission" date="2025-08" db="UniProtKB">
        <authorList>
            <consortium name="RefSeq"/>
        </authorList>
    </citation>
    <scope>IDENTIFICATION</scope>
</reference>
<feature type="compositionally biased region" description="Pro residues" evidence="3">
    <location>
        <begin position="355"/>
        <end position="368"/>
    </location>
</feature>
<feature type="coiled-coil region" evidence="2">
    <location>
        <begin position="115"/>
        <end position="163"/>
    </location>
</feature>